<comment type="caution">
    <text evidence="1">The sequence shown here is derived from an EMBL/GenBank/DDBJ whole genome shotgun (WGS) entry which is preliminary data.</text>
</comment>
<reference evidence="1" key="1">
    <citation type="submission" date="2010-08" db="EMBL/GenBank/DDBJ databases">
        <authorList>
            <person name="Weinstock G."/>
            <person name="Sodergren E."/>
            <person name="Clifton S."/>
            <person name="Fulton L."/>
            <person name="Fulton B."/>
            <person name="Courtney L."/>
            <person name="Fronick C."/>
            <person name="Harrison M."/>
            <person name="Strong C."/>
            <person name="Farmer C."/>
            <person name="Delahaunty K."/>
            <person name="Markovic C."/>
            <person name="Hall O."/>
            <person name="Minx P."/>
            <person name="Tomlinson C."/>
            <person name="Mitreva M."/>
            <person name="Hou S."/>
            <person name="Chen J."/>
            <person name="Wollam A."/>
            <person name="Pepin K.H."/>
            <person name="Johnson M."/>
            <person name="Bhonagiri V."/>
            <person name="Zhang X."/>
            <person name="Suruliraj S."/>
            <person name="Warren W."/>
            <person name="Chinwalla A."/>
            <person name="Mardis E.R."/>
            <person name="Wilson R.K."/>
        </authorList>
    </citation>
    <scope>NUCLEOTIDE SEQUENCE [LARGE SCALE GENOMIC DNA]</scope>
    <source>
        <strain evidence="1">HL044PA1</strain>
    </source>
</reference>
<gene>
    <name evidence="1" type="ORF">HMPREF9607_01407</name>
</gene>
<sequence>MKIMITFLFGFGRRGWLSGRHRIPRVFRAVAALGFGAQHGR</sequence>
<proteinExistence type="predicted"/>
<evidence type="ECO:0000313" key="2">
    <source>
        <dbReference type="Proteomes" id="UP000003179"/>
    </source>
</evidence>
<evidence type="ECO:0000313" key="1">
    <source>
        <dbReference type="EMBL" id="EFS92463.1"/>
    </source>
</evidence>
<protein>
    <submittedName>
        <fullName evidence="1">Uncharacterized protein</fullName>
    </submittedName>
</protein>
<keyword evidence="2" id="KW-1185">Reference proteome</keyword>
<accession>A0ABP2K6B3</accession>
<organism evidence="1 2">
    <name type="scientific">Cutibacterium modestum HL044PA1</name>
    <dbReference type="NCBI Taxonomy" id="765109"/>
    <lineage>
        <taxon>Bacteria</taxon>
        <taxon>Bacillati</taxon>
        <taxon>Actinomycetota</taxon>
        <taxon>Actinomycetes</taxon>
        <taxon>Propionibacteriales</taxon>
        <taxon>Propionibacteriaceae</taxon>
        <taxon>Cutibacterium</taxon>
        <taxon>Cutibacterium modestum</taxon>
    </lineage>
</organism>
<name>A0ABP2K6B3_9ACTN</name>
<dbReference type="Proteomes" id="UP000003179">
    <property type="component" value="Unassembled WGS sequence"/>
</dbReference>
<dbReference type="EMBL" id="ADZU01000023">
    <property type="protein sequence ID" value="EFS92463.1"/>
    <property type="molecule type" value="Genomic_DNA"/>
</dbReference>